<dbReference type="RefSeq" id="WP_188632703.1">
    <property type="nucleotide sequence ID" value="NZ_BMNQ01000020.1"/>
</dbReference>
<dbReference type="EMBL" id="BMNQ01000020">
    <property type="protein sequence ID" value="GGJ95342.1"/>
    <property type="molecule type" value="Genomic_DNA"/>
</dbReference>
<comment type="caution">
    <text evidence="1">The sequence shown here is derived from an EMBL/GenBank/DDBJ whole genome shotgun (WGS) entry which is preliminary data.</text>
</comment>
<protein>
    <submittedName>
        <fullName evidence="1">Uncharacterized protein</fullName>
    </submittedName>
</protein>
<name>A0A917PWN9_9BACI</name>
<dbReference type="AlphaFoldDB" id="A0A917PWN9"/>
<dbReference type="Proteomes" id="UP000658382">
    <property type="component" value="Unassembled WGS sequence"/>
</dbReference>
<sequence length="190" mass="22492">MYFFVEDCFHWIGFHMVNHFLENGWHVDGMDDLDTDEKEHLSMFLGRNDLFHHVAKSGHNKSYDASISIGECEMILKKKEAITIKLPLVFGEWMPMNQDGACIQNDFIRFDSQRFISSAVHVENIIESVKQWIRASGLPQVVNARSIHDRKADDLKLENTVYIRNNRPIKEEIENVKKHYERYKKFYPRM</sequence>
<reference evidence="1" key="2">
    <citation type="submission" date="2020-09" db="EMBL/GenBank/DDBJ databases">
        <authorList>
            <person name="Sun Q."/>
            <person name="Ohkuma M."/>
        </authorList>
    </citation>
    <scope>NUCLEOTIDE SEQUENCE</scope>
    <source>
        <strain evidence="1">JCM 12580</strain>
    </source>
</reference>
<evidence type="ECO:0000313" key="2">
    <source>
        <dbReference type="Proteomes" id="UP000658382"/>
    </source>
</evidence>
<reference evidence="1" key="1">
    <citation type="journal article" date="2014" name="Int. J. Syst. Evol. Microbiol.">
        <title>Complete genome sequence of Corynebacterium casei LMG S-19264T (=DSM 44701T), isolated from a smear-ripened cheese.</title>
        <authorList>
            <consortium name="US DOE Joint Genome Institute (JGI-PGF)"/>
            <person name="Walter F."/>
            <person name="Albersmeier A."/>
            <person name="Kalinowski J."/>
            <person name="Ruckert C."/>
        </authorList>
    </citation>
    <scope>NUCLEOTIDE SEQUENCE</scope>
    <source>
        <strain evidence="1">JCM 12580</strain>
    </source>
</reference>
<evidence type="ECO:0000313" key="1">
    <source>
        <dbReference type="EMBL" id="GGJ95342.1"/>
    </source>
</evidence>
<accession>A0A917PWN9</accession>
<proteinExistence type="predicted"/>
<keyword evidence="2" id="KW-1185">Reference proteome</keyword>
<gene>
    <name evidence="1" type="ORF">GCM10007063_17330</name>
</gene>
<organism evidence="1 2">
    <name type="scientific">Lentibacillus kapialis</name>
    <dbReference type="NCBI Taxonomy" id="340214"/>
    <lineage>
        <taxon>Bacteria</taxon>
        <taxon>Bacillati</taxon>
        <taxon>Bacillota</taxon>
        <taxon>Bacilli</taxon>
        <taxon>Bacillales</taxon>
        <taxon>Bacillaceae</taxon>
        <taxon>Lentibacillus</taxon>
    </lineage>
</organism>